<feature type="domain" description="TNase-like" evidence="2">
    <location>
        <begin position="40"/>
        <end position="160"/>
    </location>
</feature>
<keyword evidence="1" id="KW-0732">Signal</keyword>
<dbReference type="InterPro" id="IPR035437">
    <property type="entry name" value="SNase_OB-fold_sf"/>
</dbReference>
<dbReference type="AlphaFoldDB" id="A0A6P1BQA9"/>
<dbReference type="Gene3D" id="2.40.50.90">
    <property type="match status" value="1"/>
</dbReference>
<comment type="caution">
    <text evidence="3">The sequence shown here is derived from an EMBL/GenBank/DDBJ whole genome shotgun (WGS) entry which is preliminary data.</text>
</comment>
<organism evidence="3 4">
    <name type="scientific">Bradyrhizobium uaiense</name>
    <dbReference type="NCBI Taxonomy" id="2594946"/>
    <lineage>
        <taxon>Bacteria</taxon>
        <taxon>Pseudomonadati</taxon>
        <taxon>Pseudomonadota</taxon>
        <taxon>Alphaproteobacteria</taxon>
        <taxon>Hyphomicrobiales</taxon>
        <taxon>Nitrobacteraceae</taxon>
        <taxon>Bradyrhizobium</taxon>
    </lineage>
</organism>
<dbReference type="InterPro" id="IPR035451">
    <property type="entry name" value="Ada-like_dom_sf"/>
</dbReference>
<dbReference type="Proteomes" id="UP000468531">
    <property type="component" value="Unassembled WGS sequence"/>
</dbReference>
<gene>
    <name evidence="3" type="ORF">FNJ47_32300</name>
</gene>
<evidence type="ECO:0000313" key="3">
    <source>
        <dbReference type="EMBL" id="NEV00370.1"/>
    </source>
</evidence>
<dbReference type="Pfam" id="PF00565">
    <property type="entry name" value="SNase"/>
    <property type="match status" value="1"/>
</dbReference>
<dbReference type="PROSITE" id="PS50830">
    <property type="entry name" value="TNASE_3"/>
    <property type="match status" value="1"/>
</dbReference>
<evidence type="ECO:0000256" key="1">
    <source>
        <dbReference type="SAM" id="SignalP"/>
    </source>
</evidence>
<dbReference type="EMBL" id="VKHP01000174">
    <property type="protein sequence ID" value="NEV00370.1"/>
    <property type="molecule type" value="Genomic_DNA"/>
</dbReference>
<dbReference type="SUPFAM" id="SSF57884">
    <property type="entry name" value="Ada DNA repair protein, N-terminal domain (N-Ada 10)"/>
    <property type="match status" value="1"/>
</dbReference>
<sequence>MRFRNPVITTLLLTCLSASPVLSATAALAATAGPSATAVIKDAGTVQLGNTTYRLDGIDAPAVDQLCIDEHADVWTCGIEARDQLTKLIGGKPIHCDDIGVDPTFKKRRLGVCKIEGDPTSLSQVLVQKGYALNVEGSATGRFKPDEATAKDNRAGLWKGCFVAPRDFRNAKKDGALLGNACPADRDTQIRDALFPGDLPMPASCNIKGKYAVRARVTGNVGIYHLQACRSYPGLGNPDRWFCSEEDAQAAGFRRAYNCRPPKNK</sequence>
<evidence type="ECO:0000259" key="2">
    <source>
        <dbReference type="PROSITE" id="PS50830"/>
    </source>
</evidence>
<dbReference type="SUPFAM" id="SSF50199">
    <property type="entry name" value="Staphylococcal nuclease"/>
    <property type="match status" value="1"/>
</dbReference>
<feature type="signal peptide" evidence="1">
    <location>
        <begin position="1"/>
        <end position="26"/>
    </location>
</feature>
<reference evidence="3 4" key="1">
    <citation type="journal article" date="2020" name="Arch. Microbiol.">
        <title>Bradyrhizobium uaiense sp. nov., a new highly efficient cowpea symbiont.</title>
        <authorList>
            <person name="Cabral Michel D."/>
            <person name="Azarias Guimaraes A."/>
            <person name="Martins da Costa E."/>
            <person name="Soares de Carvalho T."/>
            <person name="Balsanelli E."/>
            <person name="Willems A."/>
            <person name="Maltempi de Souza E."/>
            <person name="de Souza Moreira F.M."/>
        </authorList>
    </citation>
    <scope>NUCLEOTIDE SEQUENCE [LARGE SCALE GENOMIC DNA]</scope>
    <source>
        <strain evidence="3 4">UFLA 03-164</strain>
    </source>
</reference>
<feature type="chain" id="PRO_5026658744" evidence="1">
    <location>
        <begin position="27"/>
        <end position="265"/>
    </location>
</feature>
<dbReference type="InterPro" id="IPR016071">
    <property type="entry name" value="Staphylococal_nuclease_OB-fold"/>
</dbReference>
<proteinExistence type="predicted"/>
<accession>A0A6P1BQA9</accession>
<dbReference type="RefSeq" id="WP_163159934.1">
    <property type="nucleotide sequence ID" value="NZ_VKHP01000174.1"/>
</dbReference>
<evidence type="ECO:0000313" key="4">
    <source>
        <dbReference type="Proteomes" id="UP000468531"/>
    </source>
</evidence>
<keyword evidence="4" id="KW-1185">Reference proteome</keyword>
<name>A0A6P1BQA9_9BRAD</name>
<protein>
    <submittedName>
        <fullName evidence="3">Thermonuclease family protein</fullName>
    </submittedName>
</protein>